<comment type="miscellaneous">
    <text evidence="15">In the RecBCD complex, RecB has a slow 3'-5' helicase, an exonuclease activity and loads RecA onto ssDNA, RecD has a fast 5'-3' helicase activity, while RecC stimulates the ATPase and processivity of the RecB helicase and contributes to recognition of the Chi site.</text>
</comment>
<evidence type="ECO:0000256" key="6">
    <source>
        <dbReference type="ARBA" id="ARBA00022806"/>
    </source>
</evidence>
<feature type="active site" description="For nuclease activity" evidence="15">
    <location>
        <position position="1137"/>
    </location>
</feature>
<keyword evidence="2 15" id="KW-0479">Metal-binding</keyword>
<feature type="binding site" evidence="15">
    <location>
        <position position="1137"/>
    </location>
    <ligand>
        <name>Mg(2+)</name>
        <dbReference type="ChEBI" id="CHEBI:18420"/>
    </ligand>
</feature>
<dbReference type="PROSITE" id="PS51198">
    <property type="entry name" value="UVRD_HELICASE_ATP_BIND"/>
    <property type="match status" value="1"/>
</dbReference>
<comment type="subunit">
    <text evidence="15">Heterotrimer of RecB, RecC and RecD. All subunits contribute to DNA-binding. Interacts with RecA.</text>
</comment>
<keyword evidence="4 15" id="KW-0227">DNA damage</keyword>
<feature type="binding site" evidence="16">
    <location>
        <begin position="46"/>
        <end position="53"/>
    </location>
    <ligand>
        <name>ATP</name>
        <dbReference type="ChEBI" id="CHEBI:30616"/>
    </ligand>
</feature>
<feature type="binding site" evidence="15">
    <location>
        <position position="1005"/>
    </location>
    <ligand>
        <name>Mg(2+)</name>
        <dbReference type="ChEBI" id="CHEBI:18420"/>
    </ligand>
</feature>
<name>A0A4U1B3Y5_9GAMM</name>
<dbReference type="GO" id="GO:0016887">
    <property type="term" value="F:ATP hydrolysis activity"/>
    <property type="evidence" value="ECO:0007669"/>
    <property type="project" value="RHEA"/>
</dbReference>
<dbReference type="Proteomes" id="UP000307999">
    <property type="component" value="Unassembled WGS sequence"/>
</dbReference>
<evidence type="ECO:0000313" key="19">
    <source>
        <dbReference type="EMBL" id="TKB44766.1"/>
    </source>
</evidence>
<proteinExistence type="inferred from homology"/>
<keyword evidence="6 15" id="KW-0347">Helicase</keyword>
<evidence type="ECO:0000256" key="11">
    <source>
        <dbReference type="ARBA" id="ARBA00023204"/>
    </source>
</evidence>
<dbReference type="InterPro" id="IPR014016">
    <property type="entry name" value="UvrD-like_ATP-bd"/>
</dbReference>
<dbReference type="GO" id="GO:0005829">
    <property type="term" value="C:cytosol"/>
    <property type="evidence" value="ECO:0007669"/>
    <property type="project" value="TreeGrafter"/>
</dbReference>
<keyword evidence="12 15" id="KW-0413">Isomerase</keyword>
<evidence type="ECO:0000256" key="15">
    <source>
        <dbReference type="HAMAP-Rule" id="MF_01485"/>
    </source>
</evidence>
<keyword evidence="8 15" id="KW-0067">ATP-binding</keyword>
<comment type="catalytic activity">
    <reaction evidence="15">
        <text>Exonucleolytic cleavage (in the presence of ATP) in either 5'- to 3'- or 3'- to 5'-direction to yield 5'-phosphooligonucleotides.</text>
        <dbReference type="EC" id="3.1.11.5"/>
    </reaction>
</comment>
<evidence type="ECO:0000259" key="17">
    <source>
        <dbReference type="PROSITE" id="PS51198"/>
    </source>
</evidence>
<dbReference type="Pfam" id="PF00580">
    <property type="entry name" value="UvrD-helicase"/>
    <property type="match status" value="1"/>
</dbReference>
<gene>
    <name evidence="15 19" type="primary">recB</name>
    <name evidence="19" type="ORF">E8M12_10750</name>
</gene>
<dbReference type="Pfam" id="PF12705">
    <property type="entry name" value="PDDEXK_1"/>
    <property type="match status" value="1"/>
</dbReference>
<dbReference type="GO" id="GO:0043138">
    <property type="term" value="F:3'-5' DNA helicase activity"/>
    <property type="evidence" value="ECO:0007669"/>
    <property type="project" value="UniProtKB-UniRule"/>
</dbReference>
<keyword evidence="7 15" id="KW-0269">Exonuclease</keyword>
<dbReference type="InterPro" id="IPR011604">
    <property type="entry name" value="PDDEXK-like_dom_sf"/>
</dbReference>
<evidence type="ECO:0000256" key="14">
    <source>
        <dbReference type="ARBA" id="ARBA00048988"/>
    </source>
</evidence>
<dbReference type="EC" id="5.6.2.4" evidence="15"/>
<accession>A0A4U1B3Y5</accession>
<evidence type="ECO:0000256" key="8">
    <source>
        <dbReference type="ARBA" id="ARBA00022840"/>
    </source>
</evidence>
<keyword evidence="20" id="KW-1185">Reference proteome</keyword>
<feature type="region of interest" description="Nuclease activity, interacts with RecD and RecA" evidence="15">
    <location>
        <begin position="952"/>
        <end position="1247"/>
    </location>
</feature>
<dbReference type="OrthoDB" id="9810135at2"/>
<evidence type="ECO:0000256" key="12">
    <source>
        <dbReference type="ARBA" id="ARBA00023235"/>
    </source>
</evidence>
<protein>
    <recommendedName>
        <fullName evidence="15">RecBCD enzyme subunit RecB</fullName>
        <ecNumber evidence="15">3.1.11.5</ecNumber>
        <ecNumber evidence="15">5.6.2.4</ecNumber>
    </recommendedName>
    <alternativeName>
        <fullName evidence="15">DNA 3'-5' helicase subunit RecB</fullName>
    </alternativeName>
    <alternativeName>
        <fullName evidence="15">Exonuclease V subunit RecB</fullName>
        <shortName evidence="15">ExoV subunit RecB</shortName>
    </alternativeName>
    <alternativeName>
        <fullName evidence="15">Helicase/nuclease RecBCD subunit RecB</fullName>
    </alternativeName>
</protein>
<dbReference type="InterPro" id="IPR027417">
    <property type="entry name" value="P-loop_NTPase"/>
</dbReference>
<dbReference type="Pfam" id="PF13361">
    <property type="entry name" value="UvrD_C"/>
    <property type="match status" value="1"/>
</dbReference>
<feature type="region of interest" description="DNA-binding and helicase activity, interacts with RecC" evidence="15">
    <location>
        <begin position="1"/>
        <end position="927"/>
    </location>
</feature>
<organism evidence="19 20">
    <name type="scientific">Thalassotalea mangrovi</name>
    <dbReference type="NCBI Taxonomy" id="2572245"/>
    <lineage>
        <taxon>Bacteria</taxon>
        <taxon>Pseudomonadati</taxon>
        <taxon>Pseudomonadota</taxon>
        <taxon>Gammaproteobacteria</taxon>
        <taxon>Alteromonadales</taxon>
        <taxon>Colwelliaceae</taxon>
        <taxon>Thalassotalea</taxon>
    </lineage>
</organism>
<reference evidence="19 20" key="1">
    <citation type="submission" date="2019-04" db="EMBL/GenBank/DDBJ databases">
        <title>Thalassotalea guangxiensis sp. nov., isolated from sediment of the coastal wetland.</title>
        <authorList>
            <person name="Zheng S."/>
            <person name="Zhang D."/>
        </authorList>
    </citation>
    <scope>NUCLEOTIDE SEQUENCE [LARGE SCALE GENOMIC DNA]</scope>
    <source>
        <strain evidence="19 20">ZS-4</strain>
    </source>
</reference>
<evidence type="ECO:0000256" key="3">
    <source>
        <dbReference type="ARBA" id="ARBA00022741"/>
    </source>
</evidence>
<dbReference type="GO" id="GO:0003677">
    <property type="term" value="F:DNA binding"/>
    <property type="evidence" value="ECO:0007669"/>
    <property type="project" value="UniProtKB-UniRule"/>
</dbReference>
<keyword evidence="5 15" id="KW-0378">Hydrolase</keyword>
<evidence type="ECO:0000256" key="4">
    <source>
        <dbReference type="ARBA" id="ARBA00022763"/>
    </source>
</evidence>
<feature type="domain" description="UvrD-like helicase ATP-binding" evidence="17">
    <location>
        <begin position="25"/>
        <end position="498"/>
    </location>
</feature>
<dbReference type="InterPro" id="IPR038726">
    <property type="entry name" value="PDDEXK_AddAB-type"/>
</dbReference>
<dbReference type="PANTHER" id="PTHR11070:SF23">
    <property type="entry name" value="RECBCD ENZYME SUBUNIT RECB"/>
    <property type="match status" value="1"/>
</dbReference>
<dbReference type="PROSITE" id="PS51217">
    <property type="entry name" value="UVRD_HELICASE_CTER"/>
    <property type="match status" value="1"/>
</dbReference>
<dbReference type="AlphaFoldDB" id="A0A4U1B3Y5"/>
<keyword evidence="1 15" id="KW-0540">Nuclease</keyword>
<dbReference type="EC" id="3.1.11.5" evidence="15"/>
<evidence type="ECO:0000256" key="5">
    <source>
        <dbReference type="ARBA" id="ARBA00022801"/>
    </source>
</evidence>
<dbReference type="GO" id="GO:0000724">
    <property type="term" value="P:double-strand break repair via homologous recombination"/>
    <property type="evidence" value="ECO:0007669"/>
    <property type="project" value="UniProtKB-UniRule"/>
</dbReference>
<dbReference type="InterPro" id="IPR011335">
    <property type="entry name" value="Restrct_endonuc-II-like"/>
</dbReference>
<evidence type="ECO:0000256" key="9">
    <source>
        <dbReference type="ARBA" id="ARBA00022842"/>
    </source>
</evidence>
<dbReference type="GO" id="GO:0009338">
    <property type="term" value="C:exodeoxyribonuclease V complex"/>
    <property type="evidence" value="ECO:0007669"/>
    <property type="project" value="TreeGrafter"/>
</dbReference>
<comment type="domain">
    <text evidence="15">The C-terminal domain has nuclease activity and interacts with RecD. It interacts with RecA, facilitating its loading onto ssDNA.</text>
</comment>
<evidence type="ECO:0000313" key="20">
    <source>
        <dbReference type="Proteomes" id="UP000307999"/>
    </source>
</evidence>
<comment type="catalytic activity">
    <reaction evidence="13 15">
        <text>Couples ATP hydrolysis with the unwinding of duplex DNA by translocating in the 3'-5' direction.</text>
        <dbReference type="EC" id="5.6.2.4"/>
    </reaction>
</comment>
<evidence type="ECO:0000259" key="18">
    <source>
        <dbReference type="PROSITE" id="PS51217"/>
    </source>
</evidence>
<comment type="cofactor">
    <cofactor evidence="15">
        <name>Mg(2+)</name>
        <dbReference type="ChEBI" id="CHEBI:18420"/>
    </cofactor>
    <text evidence="15">Binds 1 Mg(2+) ion per subunit.</text>
</comment>
<dbReference type="SUPFAM" id="SSF52980">
    <property type="entry name" value="Restriction endonuclease-like"/>
    <property type="match status" value="1"/>
</dbReference>
<dbReference type="InterPro" id="IPR004586">
    <property type="entry name" value="RecB"/>
</dbReference>
<comment type="similarity">
    <text evidence="15">Belongs to the helicase family. UvrD subfamily.</text>
</comment>
<dbReference type="Gene3D" id="1.10.486.10">
    <property type="entry name" value="PCRA, domain 4"/>
    <property type="match status" value="1"/>
</dbReference>
<sequence>MIPRLKRNNLVQFRTDSQQLSQEHQQTFAPLQSEFIPLSGSHLIEASAGTGKTYNITRIYLRLLLEKGLSVENILVMTFTKAATEEIRGRIDEFLRQAFTHWDEWTQDVSNPLFYELGQKIPADKAKLGLKLALLQLDDAAIFTIHGFCKRVLSQHAFASGVSFNAAMETDDQEYYLQTIQDLYRQLAAVEERQQEFALISQFWPSPEAFYQSFIGVCRARQSPKVETVEAKIDDLRQLIDRCLQSLTDNEPLIAEHLIDNKTGKARDERELEFSTLIQALQLAGNGLKNGDISQEIDDLVIDFRFCGAARLPKAKDKQADKKALQIAFAPLNELKKVIDGFAQAIEKIQAYDYVAQYIDNIRVKVHMLKSDRQVLSFDDLIATLENALLSGSHRHFLQQQLRKQYPAALVDEFQDTDAGQFNILSSLYFNTDSNTDSNSNSEIGSDSQHLQQETALYLIGDPKQAIYGFRGGDIFTYLQAASLVSYRWVMDTNWRSSAAMIHAYNVFFYGNSLASKSRDIFGYSIGYQPVNAAPGADNEVLVINGKESAAMQGVHFNHNDCDISRGQLGKDFSQKMSTWLSNQISQLLLQGTIVDRNQNTSRPVQPSDIAILVRDGGQAGYVLAALQENNLDAVYKSERSNLLQHPICNALVDALKTIITPEDERRLYGTLAGPFFGFSPRQLQQLQQDERLWERLVQDLQALHQTWQKRGFMPMAMKLLHDYFPQQYQSELLGSRERMLTNCIHLFEILQGLSQQHRHPIQLISHFEYLCQNPQMVETELRLESDSDLIQVVTQHGSKGLEYPIVFVPFACIHKDPLKAGIRTREVLSAHNEQGDVELALGANDALAKAMCDEQYAEDTRLLYVALTRAKLQCYLFSADFKDSAKSPLGRALDLVEGNYPDAWRQYANHCQHGVELSVIDAENLEPQVYQVNKASMALQAAQFRGRIERDWWLTSFSGLTRGHRHYGLSDPDRLDANQIGQDIERTTAISKLPKGAKTGNLLHDILEHLDFSQPDTQWIANRLQNARLADDENVLQGLTDWLVACLAQPFHVADKSVCRLASLTKERALKELEFYFPVSSVKVQAISQYLQRFRGALGADAGYKAMLPTRGDIQGMMHGFIDLVFEHDGKYYVCDYKSSYLGDHFENYDAKSLQQHMFDNFYDLQALIYSLALHRYLQTRIEDYCFEQHFGGAVYLYLRGMGQAPEANMFASGDNSYGVYFNPLSEPWLTELDHLIAGHEECIEG</sequence>
<feature type="binding site" evidence="15">
    <location>
        <position position="1124"/>
    </location>
    <ligand>
        <name>Mg(2+)</name>
        <dbReference type="ChEBI" id="CHEBI:18420"/>
    </ligand>
</feature>
<keyword evidence="11 15" id="KW-0234">DNA repair</keyword>
<dbReference type="NCBIfam" id="TIGR00609">
    <property type="entry name" value="recB"/>
    <property type="match status" value="1"/>
</dbReference>
<feature type="domain" description="UvrD-like helicase C-terminal" evidence="18">
    <location>
        <begin position="534"/>
        <end position="801"/>
    </location>
</feature>
<dbReference type="Gene3D" id="1.10.3170.10">
    <property type="entry name" value="Recbcd, chain B, domain 2"/>
    <property type="match status" value="1"/>
</dbReference>
<comment type="domain">
    <text evidence="15">The N-terminal DNA-binding domain is a ssDNA-dependent ATPase and has ATP-dependent 3'-5' helicase function. This domain interacts with RecC.</text>
</comment>
<evidence type="ECO:0000256" key="1">
    <source>
        <dbReference type="ARBA" id="ARBA00022722"/>
    </source>
</evidence>
<dbReference type="GO" id="GO:0000287">
    <property type="term" value="F:magnesium ion binding"/>
    <property type="evidence" value="ECO:0007669"/>
    <property type="project" value="UniProtKB-UniRule"/>
</dbReference>
<dbReference type="EMBL" id="SWDB01000026">
    <property type="protein sequence ID" value="TKB44766.1"/>
    <property type="molecule type" value="Genomic_DNA"/>
</dbReference>
<dbReference type="PANTHER" id="PTHR11070">
    <property type="entry name" value="UVRD / RECB / PCRA DNA HELICASE FAMILY MEMBER"/>
    <property type="match status" value="1"/>
</dbReference>
<dbReference type="HAMAP" id="MF_01485">
    <property type="entry name" value="RecB"/>
    <property type="match status" value="1"/>
</dbReference>
<evidence type="ECO:0000256" key="16">
    <source>
        <dbReference type="PROSITE-ProRule" id="PRU00560"/>
    </source>
</evidence>
<dbReference type="GO" id="GO:0008854">
    <property type="term" value="F:exodeoxyribonuclease V activity"/>
    <property type="evidence" value="ECO:0007669"/>
    <property type="project" value="UniProtKB-EC"/>
</dbReference>
<dbReference type="InterPro" id="IPR014017">
    <property type="entry name" value="DNA_helicase_UvrD-like_C"/>
</dbReference>
<comment type="catalytic activity">
    <reaction evidence="14 15">
        <text>ATP + H2O = ADP + phosphate + H(+)</text>
        <dbReference type="Rhea" id="RHEA:13065"/>
        <dbReference type="ChEBI" id="CHEBI:15377"/>
        <dbReference type="ChEBI" id="CHEBI:15378"/>
        <dbReference type="ChEBI" id="CHEBI:30616"/>
        <dbReference type="ChEBI" id="CHEBI:43474"/>
        <dbReference type="ChEBI" id="CHEBI:456216"/>
        <dbReference type="EC" id="5.6.2.4"/>
    </reaction>
</comment>
<keyword evidence="3 15" id="KW-0547">Nucleotide-binding</keyword>
<keyword evidence="9 15" id="KW-0460">Magnesium</keyword>
<evidence type="ECO:0000256" key="10">
    <source>
        <dbReference type="ARBA" id="ARBA00023125"/>
    </source>
</evidence>
<evidence type="ECO:0000256" key="2">
    <source>
        <dbReference type="ARBA" id="ARBA00022723"/>
    </source>
</evidence>
<dbReference type="GO" id="GO:0005524">
    <property type="term" value="F:ATP binding"/>
    <property type="evidence" value="ECO:0007669"/>
    <property type="project" value="UniProtKB-UniRule"/>
</dbReference>
<comment type="caution">
    <text evidence="19">The sequence shown here is derived from an EMBL/GenBank/DDBJ whole genome shotgun (WGS) entry which is preliminary data.</text>
</comment>
<evidence type="ECO:0000256" key="7">
    <source>
        <dbReference type="ARBA" id="ARBA00022839"/>
    </source>
</evidence>
<comment type="function">
    <text evidence="15">A helicase/nuclease that prepares dsDNA breaks (DSB) for recombinational DNA repair. Binds to DSBs and unwinds DNA via a highly rapid and processive ATP-dependent bidirectional helicase activity. Unwinds dsDNA until it encounters a Chi (crossover hotspot instigator) sequence from the 3' direction. Cuts ssDNA a few nucleotides 3' to the Chi site. The properties and activities of the enzyme are changed at Chi. The Chi-altered holoenzyme produces a long 3'-ssDNA overhang and facilitates RecA-binding to the ssDNA for homologous DNA recombination and repair. Holoenzyme degrades any linearized DNA that is unable to undergo homologous recombination. In the holoenzyme this subunit contributes ATPase, 3'-5' helicase, exonuclease activity and loads RecA onto ssDNA.</text>
</comment>
<dbReference type="InterPro" id="IPR000212">
    <property type="entry name" value="DNA_helicase_UvrD/REP"/>
</dbReference>
<dbReference type="Gene3D" id="3.40.50.300">
    <property type="entry name" value="P-loop containing nucleotide triphosphate hydrolases"/>
    <property type="match status" value="2"/>
</dbReference>
<dbReference type="CDD" id="cd22352">
    <property type="entry name" value="RecB_C-like"/>
    <property type="match status" value="1"/>
</dbReference>
<keyword evidence="10 15" id="KW-0238">DNA-binding</keyword>
<evidence type="ECO:0000256" key="13">
    <source>
        <dbReference type="ARBA" id="ARBA00034617"/>
    </source>
</evidence>
<dbReference type="SUPFAM" id="SSF52540">
    <property type="entry name" value="P-loop containing nucleoside triphosphate hydrolases"/>
    <property type="match status" value="1"/>
</dbReference>
<dbReference type="Gene3D" id="3.90.320.10">
    <property type="match status" value="1"/>
</dbReference>